<dbReference type="AlphaFoldDB" id="A0A7J7NEL6"/>
<name>A0A7J7NEL6_9MAGN</name>
<dbReference type="EMBL" id="JACGCM010000855">
    <property type="protein sequence ID" value="KAF6165308.1"/>
    <property type="molecule type" value="Genomic_DNA"/>
</dbReference>
<proteinExistence type="predicted"/>
<reference evidence="1 2" key="1">
    <citation type="journal article" date="2020" name="IScience">
        <title>Genome Sequencing of the Endangered Kingdonia uniflora (Circaeasteraceae, Ranunculales) Reveals Potential Mechanisms of Evolutionary Specialization.</title>
        <authorList>
            <person name="Sun Y."/>
            <person name="Deng T."/>
            <person name="Zhang A."/>
            <person name="Moore M.J."/>
            <person name="Landis J.B."/>
            <person name="Lin N."/>
            <person name="Zhang H."/>
            <person name="Zhang X."/>
            <person name="Huang J."/>
            <person name="Zhang X."/>
            <person name="Sun H."/>
            <person name="Wang H."/>
        </authorList>
    </citation>
    <scope>NUCLEOTIDE SEQUENCE [LARGE SCALE GENOMIC DNA]</scope>
    <source>
        <strain evidence="1">TB1705</strain>
        <tissue evidence="1">Leaf</tissue>
    </source>
</reference>
<organism evidence="1 2">
    <name type="scientific">Kingdonia uniflora</name>
    <dbReference type="NCBI Taxonomy" id="39325"/>
    <lineage>
        <taxon>Eukaryota</taxon>
        <taxon>Viridiplantae</taxon>
        <taxon>Streptophyta</taxon>
        <taxon>Embryophyta</taxon>
        <taxon>Tracheophyta</taxon>
        <taxon>Spermatophyta</taxon>
        <taxon>Magnoliopsida</taxon>
        <taxon>Ranunculales</taxon>
        <taxon>Circaeasteraceae</taxon>
        <taxon>Kingdonia</taxon>
    </lineage>
</organism>
<accession>A0A7J7NEL6</accession>
<dbReference type="OrthoDB" id="1930729at2759"/>
<dbReference type="Proteomes" id="UP000541444">
    <property type="component" value="Unassembled WGS sequence"/>
</dbReference>
<keyword evidence="2" id="KW-1185">Reference proteome</keyword>
<evidence type="ECO:0000313" key="1">
    <source>
        <dbReference type="EMBL" id="KAF6165308.1"/>
    </source>
</evidence>
<evidence type="ECO:0000313" key="2">
    <source>
        <dbReference type="Proteomes" id="UP000541444"/>
    </source>
</evidence>
<comment type="caution">
    <text evidence="1">The sequence shown here is derived from an EMBL/GenBank/DDBJ whole genome shotgun (WGS) entry which is preliminary data.</text>
</comment>
<gene>
    <name evidence="1" type="ORF">GIB67_042724</name>
</gene>
<sequence length="183" mass="20015">MFVALPEEEKGTLRATCFAPLLLIDPIVTMSTLVVEIFDRHLGDMKFQFGEMIIQMKPFIRCSSIKFVKNYTILSPPGYGEKRLGERHQIEAPIIGTAPTIDTAPAIGAPAVGAPAIGYSSSAIKIRAVVVRVCSQLEGHGKMLLKLDDHSKMLHNHGKMLERISMSTMGDSTLPLRDTPLLG</sequence>
<protein>
    <submittedName>
        <fullName evidence="1">Uncharacterized protein</fullName>
    </submittedName>
</protein>